<keyword evidence="1" id="KW-0560">Oxidoreductase</keyword>
<dbReference type="PANTHER" id="PTHR10366">
    <property type="entry name" value="NAD DEPENDENT EPIMERASE/DEHYDRATASE"/>
    <property type="match status" value="1"/>
</dbReference>
<dbReference type="GO" id="GO:0016616">
    <property type="term" value="F:oxidoreductase activity, acting on the CH-OH group of donors, NAD or NADP as acceptor"/>
    <property type="evidence" value="ECO:0007669"/>
    <property type="project" value="TreeGrafter"/>
</dbReference>
<dbReference type="PANTHER" id="PTHR10366:SF564">
    <property type="entry name" value="STEROL-4-ALPHA-CARBOXYLATE 3-DEHYDROGENASE, DECARBOXYLATING"/>
    <property type="match status" value="1"/>
</dbReference>
<dbReference type="Proteomes" id="UP001278500">
    <property type="component" value="Unassembled WGS sequence"/>
</dbReference>
<evidence type="ECO:0000313" key="4">
    <source>
        <dbReference type="EMBL" id="KAK3354280.1"/>
    </source>
</evidence>
<organism evidence="4 5">
    <name type="scientific">Neurospora tetraspora</name>
    <dbReference type="NCBI Taxonomy" id="94610"/>
    <lineage>
        <taxon>Eukaryota</taxon>
        <taxon>Fungi</taxon>
        <taxon>Dikarya</taxon>
        <taxon>Ascomycota</taxon>
        <taxon>Pezizomycotina</taxon>
        <taxon>Sordariomycetes</taxon>
        <taxon>Sordariomycetidae</taxon>
        <taxon>Sordariales</taxon>
        <taxon>Sordariaceae</taxon>
        <taxon>Neurospora</taxon>
    </lineage>
</organism>
<evidence type="ECO:0000259" key="3">
    <source>
        <dbReference type="Pfam" id="PF01370"/>
    </source>
</evidence>
<reference evidence="4" key="2">
    <citation type="submission" date="2023-06" db="EMBL/GenBank/DDBJ databases">
        <authorList>
            <consortium name="Lawrence Berkeley National Laboratory"/>
            <person name="Haridas S."/>
            <person name="Hensen N."/>
            <person name="Bonometti L."/>
            <person name="Westerberg I."/>
            <person name="Brannstrom I.O."/>
            <person name="Guillou S."/>
            <person name="Cros-Aarteil S."/>
            <person name="Calhoun S."/>
            <person name="Kuo A."/>
            <person name="Mondo S."/>
            <person name="Pangilinan J."/>
            <person name="Riley R."/>
            <person name="Labutti K."/>
            <person name="Andreopoulos B."/>
            <person name="Lipzen A."/>
            <person name="Chen C."/>
            <person name="Yanf M."/>
            <person name="Daum C."/>
            <person name="Ng V."/>
            <person name="Clum A."/>
            <person name="Steindorff A."/>
            <person name="Ohm R."/>
            <person name="Martin F."/>
            <person name="Silar P."/>
            <person name="Natvig D."/>
            <person name="Lalanne C."/>
            <person name="Gautier V."/>
            <person name="Ament-Velasquez S.L."/>
            <person name="Kruys A."/>
            <person name="Hutchinson M.I."/>
            <person name="Powell A.J."/>
            <person name="Barry K."/>
            <person name="Miller A.N."/>
            <person name="Grigoriev I.V."/>
            <person name="Debuchy R."/>
            <person name="Gladieux P."/>
            <person name="Thoren M.H."/>
            <person name="Johannesson H."/>
        </authorList>
    </citation>
    <scope>NUCLEOTIDE SEQUENCE</scope>
    <source>
        <strain evidence="4">CBS 560.94</strain>
    </source>
</reference>
<dbReference type="EMBL" id="JAUEPP010000001">
    <property type="protein sequence ID" value="KAK3354280.1"/>
    <property type="molecule type" value="Genomic_DNA"/>
</dbReference>
<dbReference type="Pfam" id="PF01370">
    <property type="entry name" value="Epimerase"/>
    <property type="match status" value="1"/>
</dbReference>
<protein>
    <recommendedName>
        <fullName evidence="3">NAD-dependent epimerase/dehydratase domain-containing protein</fullName>
    </recommendedName>
</protein>
<accession>A0AAE0JN25</accession>
<gene>
    <name evidence="4" type="ORF">B0H65DRAFT_6982</name>
</gene>
<evidence type="ECO:0000256" key="1">
    <source>
        <dbReference type="ARBA" id="ARBA00023002"/>
    </source>
</evidence>
<dbReference type="SUPFAM" id="SSF51735">
    <property type="entry name" value="NAD(P)-binding Rossmann-fold domains"/>
    <property type="match status" value="1"/>
</dbReference>
<feature type="domain" description="NAD-dependent epimerase/dehydratase" evidence="3">
    <location>
        <begin position="6"/>
        <end position="251"/>
    </location>
</feature>
<comment type="similarity">
    <text evidence="2">Belongs to the NAD(P)-dependent epimerase/dehydratase family. Dihydroflavonol-4-reductase subfamily.</text>
</comment>
<reference evidence="4" key="1">
    <citation type="journal article" date="2023" name="Mol. Phylogenet. Evol.">
        <title>Genome-scale phylogeny and comparative genomics of the fungal order Sordariales.</title>
        <authorList>
            <person name="Hensen N."/>
            <person name="Bonometti L."/>
            <person name="Westerberg I."/>
            <person name="Brannstrom I.O."/>
            <person name="Guillou S."/>
            <person name="Cros-Aarteil S."/>
            <person name="Calhoun S."/>
            <person name="Haridas S."/>
            <person name="Kuo A."/>
            <person name="Mondo S."/>
            <person name="Pangilinan J."/>
            <person name="Riley R."/>
            <person name="LaButti K."/>
            <person name="Andreopoulos B."/>
            <person name="Lipzen A."/>
            <person name="Chen C."/>
            <person name="Yan M."/>
            <person name="Daum C."/>
            <person name="Ng V."/>
            <person name="Clum A."/>
            <person name="Steindorff A."/>
            <person name="Ohm R.A."/>
            <person name="Martin F."/>
            <person name="Silar P."/>
            <person name="Natvig D.O."/>
            <person name="Lalanne C."/>
            <person name="Gautier V."/>
            <person name="Ament-Velasquez S.L."/>
            <person name="Kruys A."/>
            <person name="Hutchinson M.I."/>
            <person name="Powell A.J."/>
            <person name="Barry K."/>
            <person name="Miller A.N."/>
            <person name="Grigoriev I.V."/>
            <person name="Debuchy R."/>
            <person name="Gladieux P."/>
            <person name="Hiltunen Thoren M."/>
            <person name="Johannesson H."/>
        </authorList>
    </citation>
    <scope>NUCLEOTIDE SEQUENCE</scope>
    <source>
        <strain evidence="4">CBS 560.94</strain>
    </source>
</reference>
<dbReference type="InterPro" id="IPR001509">
    <property type="entry name" value="Epimerase_deHydtase"/>
</dbReference>
<dbReference type="InterPro" id="IPR050425">
    <property type="entry name" value="NAD(P)_dehydrat-like"/>
</dbReference>
<evidence type="ECO:0000313" key="5">
    <source>
        <dbReference type="Proteomes" id="UP001278500"/>
    </source>
</evidence>
<sequence length="339" mass="36359">MTNKLVLITGATGHVGFATLITALKAGYNLRVSARRASQLKELESHPLVKPFASQFEGVLVPDITVPGAFDSALQGVTHVLHIASPILNPTNDPENDIVKPAVESTKSILQSALKSTTLKRIVVTSTVVAIVPFDKLMSGNPDKVYDSDSRVRPLPTGPWSHPGKAYIDSKALALDYTDRFMADEGPRFSLVSIMPGVVVGPNRLYKNVGEMTAGGGSNGMILNVALGKKAEAFPVNVVGLSDVARVHVLALDEAVVEGSDSFVLDCHRPSYDEINDVVAGAFPEAVRDGTFPLGGSQPGADVRLDTEKTVRTFGPLDSYKHDVLDLFAQYIELKKRDQ</sequence>
<dbReference type="RefSeq" id="XP_062685658.1">
    <property type="nucleotide sequence ID" value="XM_062831286.1"/>
</dbReference>
<proteinExistence type="inferred from homology"/>
<dbReference type="AlphaFoldDB" id="A0AAE0JN25"/>
<dbReference type="InterPro" id="IPR036291">
    <property type="entry name" value="NAD(P)-bd_dom_sf"/>
</dbReference>
<keyword evidence="5" id="KW-1185">Reference proteome</keyword>
<dbReference type="Gene3D" id="3.40.50.720">
    <property type="entry name" value="NAD(P)-binding Rossmann-like Domain"/>
    <property type="match status" value="1"/>
</dbReference>
<evidence type="ECO:0000256" key="2">
    <source>
        <dbReference type="ARBA" id="ARBA00023445"/>
    </source>
</evidence>
<dbReference type="GeneID" id="87868440"/>
<comment type="caution">
    <text evidence="4">The sequence shown here is derived from an EMBL/GenBank/DDBJ whole genome shotgun (WGS) entry which is preliminary data.</text>
</comment>
<name>A0AAE0JN25_9PEZI</name>